<evidence type="ECO:0000256" key="5">
    <source>
        <dbReference type="SAM" id="SignalP"/>
    </source>
</evidence>
<dbReference type="InterPro" id="IPR048913">
    <property type="entry name" value="BetaGal_gal-bd"/>
</dbReference>
<dbReference type="Proteomes" id="UP000784286">
    <property type="component" value="Unassembled WGS sequence"/>
</dbReference>
<dbReference type="PANTHER" id="PTHR23421">
    <property type="entry name" value="BETA-GALACTOSIDASE RELATED"/>
    <property type="match status" value="1"/>
</dbReference>
<dbReference type="InterPro" id="IPR001944">
    <property type="entry name" value="Glycoside_Hdrlase_35"/>
</dbReference>
<dbReference type="SUPFAM" id="SSF51445">
    <property type="entry name" value="(Trans)glycosidases"/>
    <property type="match status" value="1"/>
</dbReference>
<dbReference type="GO" id="GO:0005975">
    <property type="term" value="P:carbohydrate metabolic process"/>
    <property type="evidence" value="ECO:0007669"/>
    <property type="project" value="InterPro"/>
</dbReference>
<sequence>MKLTFKLAVLLCLFLGYSSNALAEENVKHFPHPDRIRYDGSCMTIEGKDLFIYSAAFHYFRCPEPLWRDRFKKIKEAGFNTVETYIPWNWHERKMPASPDAPGEFDFADLRRWLKMAQDEFGFYTIVRPGPFICAEYSGGGYPRWLAKFRPEGFNGFWLRSADYQHIRWCQHWYDAVCKELVDEQITHKPKGEKGIILIQIENEYNHHDCENKEELLKALYRSVRKNNIDIPVFTCLTKECRNSENPELSQVFDSDNYYVGLSSAPDCAYRMENLKQSQPDAPGFVTELQGGWFSLVTGRLSEDHYSDARHFRALGLMSMLGGATGLNYYMFFGGTHFDGWGARGMTTSYDYNAAIRENGATGEKYVESKAIGEFIHTYNDQLARSKGGPCLLENAPQSLFGGIRVAEDGTRFIFLHNTDPQQAIKGKVRIIPGKSPKHSDPMYNINQHGEKVLIDAEAEENHNLQNVSPIEVEYELPALGAKVLVLPANSSVKKGTWWPKAQMQTLRPSRLPDPVRVTSAWKKEDPFAEAQWKSTPRLVSLSDLGVNDFRYSLYRTHVNLNAQQVKDECFLLFNMFTRDIVSVQVNNKQARRLFPDKADAQSWTTRDCFERIRPDEYDNRFDVTGLLHEGNNEILVVYENLGHAHGYYPMEELAGIRQAGLSITESALTHPLEWECATDMAGITAGWQLPEYSPANWEKVALDSNCNIPEKGNDIQPKGSPDGLFTWYRIEFELPEQQSGVWIPWLARINASGNGYMWLNGHNIGRHWEAGPQREYYLPECWLNFGSQKNVLVMGLRQTANGAVLKALEIAPYPNAAEIRK</sequence>
<dbReference type="Pfam" id="PF21467">
    <property type="entry name" value="BetaGal_gal-bd"/>
    <property type="match status" value="1"/>
</dbReference>
<comment type="caution">
    <text evidence="8">The sequence shown here is derived from an EMBL/GenBank/DDBJ whole genome shotgun (WGS) entry which is preliminary data.</text>
</comment>
<dbReference type="GO" id="GO:0004565">
    <property type="term" value="F:beta-galactosidase activity"/>
    <property type="evidence" value="ECO:0007669"/>
    <property type="project" value="UniProtKB-EC"/>
</dbReference>
<keyword evidence="5" id="KW-0732">Signal</keyword>
<feature type="domain" description="Glycoside hydrolase 35 catalytic" evidence="6">
    <location>
        <begin position="43"/>
        <end position="373"/>
    </location>
</feature>
<feature type="domain" description="Beta-galactosidase galactose-binding" evidence="7">
    <location>
        <begin position="727"/>
        <end position="786"/>
    </location>
</feature>
<evidence type="ECO:0000256" key="2">
    <source>
        <dbReference type="ARBA" id="ARBA00022801"/>
    </source>
</evidence>
<accession>A0A948X3H8</accession>
<feature type="signal peptide" evidence="5">
    <location>
        <begin position="1"/>
        <end position="23"/>
    </location>
</feature>
<evidence type="ECO:0000256" key="3">
    <source>
        <dbReference type="ARBA" id="ARBA00023295"/>
    </source>
</evidence>
<organism evidence="8 9">
    <name type="scientific">Candidatus Phocaeicola excrementipullorum</name>
    <dbReference type="NCBI Taxonomy" id="2838731"/>
    <lineage>
        <taxon>Bacteria</taxon>
        <taxon>Pseudomonadati</taxon>
        <taxon>Bacteroidota</taxon>
        <taxon>Bacteroidia</taxon>
        <taxon>Bacteroidales</taxon>
        <taxon>Bacteroidaceae</taxon>
        <taxon>Phocaeicola</taxon>
    </lineage>
</organism>
<evidence type="ECO:0000259" key="6">
    <source>
        <dbReference type="Pfam" id="PF01301"/>
    </source>
</evidence>
<dbReference type="EMBL" id="JAHLFJ010000105">
    <property type="protein sequence ID" value="MBU3857160.1"/>
    <property type="molecule type" value="Genomic_DNA"/>
</dbReference>
<protein>
    <submittedName>
        <fullName evidence="8">Beta-galactosidase</fullName>
        <ecNumber evidence="8">3.2.1.23</ecNumber>
    </submittedName>
</protein>
<keyword evidence="2 8" id="KW-0378">Hydrolase</keyword>
<evidence type="ECO:0000256" key="1">
    <source>
        <dbReference type="ARBA" id="ARBA00009809"/>
    </source>
</evidence>
<reference evidence="8" key="2">
    <citation type="submission" date="2021-04" db="EMBL/GenBank/DDBJ databases">
        <authorList>
            <person name="Gilroy R."/>
        </authorList>
    </citation>
    <scope>NUCLEOTIDE SEQUENCE</scope>
    <source>
        <strain evidence="8">8470</strain>
    </source>
</reference>
<comment type="similarity">
    <text evidence="1 4">Belongs to the glycosyl hydrolase 35 family.</text>
</comment>
<evidence type="ECO:0000259" key="7">
    <source>
        <dbReference type="Pfam" id="PF21467"/>
    </source>
</evidence>
<dbReference type="PRINTS" id="PR00742">
    <property type="entry name" value="GLHYDRLASE35"/>
</dbReference>
<dbReference type="InterPro" id="IPR031330">
    <property type="entry name" value="Gly_Hdrlase_35_cat"/>
</dbReference>
<proteinExistence type="inferred from homology"/>
<dbReference type="SUPFAM" id="SSF49785">
    <property type="entry name" value="Galactose-binding domain-like"/>
    <property type="match status" value="1"/>
</dbReference>
<dbReference type="Gene3D" id="3.20.20.80">
    <property type="entry name" value="Glycosidases"/>
    <property type="match status" value="1"/>
</dbReference>
<dbReference type="Pfam" id="PF01301">
    <property type="entry name" value="Glyco_hydro_35"/>
    <property type="match status" value="1"/>
</dbReference>
<dbReference type="EC" id="3.2.1.23" evidence="8"/>
<dbReference type="Gene3D" id="2.60.120.260">
    <property type="entry name" value="Galactose-binding domain-like"/>
    <property type="match status" value="2"/>
</dbReference>
<feature type="chain" id="PRO_5037324827" evidence="5">
    <location>
        <begin position="24"/>
        <end position="822"/>
    </location>
</feature>
<evidence type="ECO:0000313" key="8">
    <source>
        <dbReference type="EMBL" id="MBU3857160.1"/>
    </source>
</evidence>
<dbReference type="InterPro" id="IPR008979">
    <property type="entry name" value="Galactose-bd-like_sf"/>
</dbReference>
<keyword evidence="3 8" id="KW-0326">Glycosidase</keyword>
<name>A0A948X3H8_9BACT</name>
<dbReference type="AlphaFoldDB" id="A0A948X3H8"/>
<dbReference type="InterPro" id="IPR017853">
    <property type="entry name" value="GH"/>
</dbReference>
<reference evidence="8" key="1">
    <citation type="journal article" date="2021" name="PeerJ">
        <title>Extensive microbial diversity within the chicken gut microbiome revealed by metagenomics and culture.</title>
        <authorList>
            <person name="Gilroy R."/>
            <person name="Ravi A."/>
            <person name="Getino M."/>
            <person name="Pursley I."/>
            <person name="Horton D.L."/>
            <person name="Alikhan N.F."/>
            <person name="Baker D."/>
            <person name="Gharbi K."/>
            <person name="Hall N."/>
            <person name="Watson M."/>
            <person name="Adriaenssens E.M."/>
            <person name="Foster-Nyarko E."/>
            <person name="Jarju S."/>
            <person name="Secka A."/>
            <person name="Antonio M."/>
            <person name="Oren A."/>
            <person name="Chaudhuri R.R."/>
            <person name="La Ragione R."/>
            <person name="Hildebrand F."/>
            <person name="Pallen M.J."/>
        </authorList>
    </citation>
    <scope>NUCLEOTIDE SEQUENCE</scope>
    <source>
        <strain evidence="8">8470</strain>
    </source>
</reference>
<evidence type="ECO:0000313" key="9">
    <source>
        <dbReference type="Proteomes" id="UP000784286"/>
    </source>
</evidence>
<evidence type="ECO:0000256" key="4">
    <source>
        <dbReference type="RuleBase" id="RU003679"/>
    </source>
</evidence>
<gene>
    <name evidence="8" type="ORF">H9928_11585</name>
</gene>